<keyword evidence="3" id="KW-1185">Reference proteome</keyword>
<evidence type="ECO:0000313" key="2">
    <source>
        <dbReference type="EMBL" id="GJM64646.1"/>
    </source>
</evidence>
<dbReference type="SUPFAM" id="SSF110849">
    <property type="entry name" value="ParB/Sulfiredoxin"/>
    <property type="match status" value="1"/>
</dbReference>
<evidence type="ECO:0000256" key="1">
    <source>
        <dbReference type="SAM" id="MobiDB-lite"/>
    </source>
</evidence>
<proteinExistence type="predicted"/>
<evidence type="ECO:0000313" key="3">
    <source>
        <dbReference type="Proteomes" id="UP001310022"/>
    </source>
</evidence>
<comment type="caution">
    <text evidence="2">The sequence shown here is derived from an EMBL/GenBank/DDBJ whole genome shotgun (WGS) entry which is preliminary data.</text>
</comment>
<dbReference type="InterPro" id="IPR036086">
    <property type="entry name" value="ParB/Sulfiredoxin_sf"/>
</dbReference>
<reference evidence="2 3" key="1">
    <citation type="submission" date="2021-12" db="EMBL/GenBank/DDBJ databases">
        <title>Genome sequencing of bacteria with rrn-lacking chromosome and rrn-plasmid.</title>
        <authorList>
            <person name="Anda M."/>
            <person name="Iwasaki W."/>
        </authorList>
    </citation>
    <scope>NUCLEOTIDE SEQUENCE [LARGE SCALE GENOMIC DNA]</scope>
    <source>
        <strain evidence="2 3">NBRC 15940</strain>
    </source>
</reference>
<sequence length="309" mass="35443">MVKSKLLNYPETVAKLKNLIISDDFKTWINPLHREQLDQLRENIETEGIRDALVVWKERNILIDGHNRFQIIQDLKLPLESIPVEYKSFTSDEDVKDWMIRNQLGRRNLNSNELSYLRGKLYNREKKKQGGQKGNSNYSGKDEGIKLNHSSTADKLAKDFSVTSATIKRDEAFSNGLDRIGQKNPKLKNEILSGETKVSKADIQKIGKLKDIDSQNLSIAKLNAQAKVNAEKTLQQSEHLRKLDIKEEFRKNLNESTESISFEKLKVNIQKIVMARIVSIEDTLPEETQLLLGLVNDLHQCVKNFHPTP</sequence>
<name>A0AAN5APT5_9BACT</name>
<dbReference type="EMBL" id="BQKE01000006">
    <property type="protein sequence ID" value="GJM64646.1"/>
    <property type="molecule type" value="Genomic_DNA"/>
</dbReference>
<dbReference type="Proteomes" id="UP001310022">
    <property type="component" value="Unassembled WGS sequence"/>
</dbReference>
<feature type="region of interest" description="Disordered" evidence="1">
    <location>
        <begin position="125"/>
        <end position="145"/>
    </location>
</feature>
<gene>
    <name evidence="2" type="ORF">PEDI_51980</name>
</gene>
<dbReference type="RefSeq" id="WP_338239712.1">
    <property type="nucleotide sequence ID" value="NZ_BQKE01000006.1"/>
</dbReference>
<accession>A0AAN5APT5</accession>
<dbReference type="Gene3D" id="3.90.1530.10">
    <property type="entry name" value="Conserved hypothetical protein from pyrococcus furiosus pfu- 392566-001, ParB domain"/>
    <property type="match status" value="1"/>
</dbReference>
<organism evidence="2 3">
    <name type="scientific">Persicobacter diffluens</name>
    <dbReference type="NCBI Taxonomy" id="981"/>
    <lineage>
        <taxon>Bacteria</taxon>
        <taxon>Pseudomonadati</taxon>
        <taxon>Bacteroidota</taxon>
        <taxon>Cytophagia</taxon>
        <taxon>Cytophagales</taxon>
        <taxon>Persicobacteraceae</taxon>
        <taxon>Persicobacter</taxon>
    </lineage>
</organism>
<evidence type="ECO:0008006" key="4">
    <source>
        <dbReference type="Google" id="ProtNLM"/>
    </source>
</evidence>
<protein>
    <recommendedName>
        <fullName evidence="4">ParB/Sulfiredoxin domain-containing protein</fullName>
    </recommendedName>
</protein>
<dbReference type="AlphaFoldDB" id="A0AAN5APT5"/>